<evidence type="ECO:0000313" key="4">
    <source>
        <dbReference type="Proteomes" id="UP000626109"/>
    </source>
</evidence>
<feature type="region of interest" description="Disordered" evidence="1">
    <location>
        <begin position="145"/>
        <end position="205"/>
    </location>
</feature>
<sequence length="233" mass="25352">SGRSSAHAGGGCVLWLLLASHGDCQAWQSHPHARGQSQHGRHRSKRRGIFWPGSPHRRSGGPQRRRAATPGNRRLGGARGFTRTSFRHRLLRPARLALRGRPQDSRIKWLPGARSSGCVRQRTEAGRPSLALACAAQWPLRDTDHGGHRVRDARRRGLDVHERVQAPPRRAAASPPTTLACQPSSPGVGGGPDAQPEPDGRCRLRGLGAVRGDDALVAGLKRRHSAREALGRW</sequence>
<accession>A0A813I5L7</accession>
<comment type="caution">
    <text evidence="3">The sequence shown here is derived from an EMBL/GenBank/DDBJ whole genome shotgun (WGS) entry which is preliminary data.</text>
</comment>
<dbReference type="EMBL" id="CAJNNW010003707">
    <property type="protein sequence ID" value="CAE8645676.1"/>
    <property type="molecule type" value="Genomic_DNA"/>
</dbReference>
<evidence type="ECO:0000256" key="2">
    <source>
        <dbReference type="SAM" id="SignalP"/>
    </source>
</evidence>
<keyword evidence="2" id="KW-0732">Signal</keyword>
<reference evidence="3" key="1">
    <citation type="submission" date="2021-02" db="EMBL/GenBank/DDBJ databases">
        <authorList>
            <person name="Dougan E. K."/>
            <person name="Rhodes N."/>
            <person name="Thang M."/>
            <person name="Chan C."/>
        </authorList>
    </citation>
    <scope>NUCLEOTIDE SEQUENCE</scope>
</reference>
<evidence type="ECO:0000313" key="3">
    <source>
        <dbReference type="EMBL" id="CAE8645676.1"/>
    </source>
</evidence>
<feature type="non-terminal residue" evidence="3">
    <location>
        <position position="233"/>
    </location>
</feature>
<feature type="compositionally biased region" description="Low complexity" evidence="1">
    <location>
        <begin position="166"/>
        <end position="176"/>
    </location>
</feature>
<proteinExistence type="predicted"/>
<name>A0A813I5L7_POLGL</name>
<feature type="chain" id="PRO_5032351135" evidence="2">
    <location>
        <begin position="27"/>
        <end position="233"/>
    </location>
</feature>
<feature type="signal peptide" evidence="2">
    <location>
        <begin position="1"/>
        <end position="26"/>
    </location>
</feature>
<organism evidence="3 4">
    <name type="scientific">Polarella glacialis</name>
    <name type="common">Dinoflagellate</name>
    <dbReference type="NCBI Taxonomy" id="89957"/>
    <lineage>
        <taxon>Eukaryota</taxon>
        <taxon>Sar</taxon>
        <taxon>Alveolata</taxon>
        <taxon>Dinophyceae</taxon>
        <taxon>Suessiales</taxon>
        <taxon>Suessiaceae</taxon>
        <taxon>Polarella</taxon>
    </lineage>
</organism>
<dbReference type="AlphaFoldDB" id="A0A813I5L7"/>
<evidence type="ECO:0000256" key="1">
    <source>
        <dbReference type="SAM" id="MobiDB-lite"/>
    </source>
</evidence>
<feature type="compositionally biased region" description="Basic and acidic residues" evidence="1">
    <location>
        <begin position="145"/>
        <end position="164"/>
    </location>
</feature>
<gene>
    <name evidence="3" type="ORF">PGLA2088_LOCUS4115</name>
</gene>
<feature type="compositionally biased region" description="Basic residues" evidence="1">
    <location>
        <begin position="39"/>
        <end position="48"/>
    </location>
</feature>
<feature type="compositionally biased region" description="Basic residues" evidence="1">
    <location>
        <begin position="55"/>
        <end position="67"/>
    </location>
</feature>
<feature type="region of interest" description="Disordered" evidence="1">
    <location>
        <begin position="28"/>
        <end position="79"/>
    </location>
</feature>
<feature type="non-terminal residue" evidence="3">
    <location>
        <position position="1"/>
    </location>
</feature>
<dbReference type="Proteomes" id="UP000626109">
    <property type="component" value="Unassembled WGS sequence"/>
</dbReference>
<protein>
    <submittedName>
        <fullName evidence="3">Uncharacterized protein</fullName>
    </submittedName>
</protein>